<dbReference type="RefSeq" id="XP_033574353.1">
    <property type="nucleotide sequence ID" value="XM_033724461.1"/>
</dbReference>
<keyword evidence="13" id="KW-1185">Reference proteome</keyword>
<evidence type="ECO:0000256" key="5">
    <source>
        <dbReference type="ARBA" id="ARBA00023054"/>
    </source>
</evidence>
<keyword evidence="5 9" id="KW-0175">Coiled coil</keyword>
<evidence type="ECO:0000256" key="10">
    <source>
        <dbReference type="SAM" id="MobiDB-lite"/>
    </source>
</evidence>
<feature type="region of interest" description="Disordered" evidence="10">
    <location>
        <begin position="895"/>
        <end position="922"/>
    </location>
</feature>
<dbReference type="InterPro" id="IPR010935">
    <property type="entry name" value="SMC_hinge"/>
</dbReference>
<dbReference type="FunFam" id="3.40.50.300:FF:000424">
    <property type="entry name" value="Structural maintenance of chromosomes 3"/>
    <property type="match status" value="1"/>
</dbReference>
<evidence type="ECO:0000256" key="9">
    <source>
        <dbReference type="SAM" id="Coils"/>
    </source>
</evidence>
<evidence type="ECO:0000256" key="6">
    <source>
        <dbReference type="ARBA" id="ARBA00023242"/>
    </source>
</evidence>
<organism evidence="12">
    <name type="scientific">Mytilinidion resinicola</name>
    <dbReference type="NCBI Taxonomy" id="574789"/>
    <lineage>
        <taxon>Eukaryota</taxon>
        <taxon>Fungi</taxon>
        <taxon>Dikarya</taxon>
        <taxon>Ascomycota</taxon>
        <taxon>Pezizomycotina</taxon>
        <taxon>Dothideomycetes</taxon>
        <taxon>Pleosporomycetidae</taxon>
        <taxon>Mytilinidiales</taxon>
        <taxon>Mytilinidiaceae</taxon>
        <taxon>Mytilinidion</taxon>
    </lineage>
</organism>
<keyword evidence="6 8" id="KW-0539">Nucleus</keyword>
<dbReference type="GO" id="GO:0007059">
    <property type="term" value="P:chromosome segregation"/>
    <property type="evidence" value="ECO:0007669"/>
    <property type="project" value="UniProtKB-ARBA"/>
</dbReference>
<evidence type="ECO:0000256" key="2">
    <source>
        <dbReference type="ARBA" id="ARBA00005917"/>
    </source>
</evidence>
<dbReference type="SUPFAM" id="SSF75553">
    <property type="entry name" value="Smc hinge domain"/>
    <property type="match status" value="1"/>
</dbReference>
<keyword evidence="4" id="KW-0498">Mitosis</keyword>
<dbReference type="Gene3D" id="3.30.70.1620">
    <property type="match status" value="1"/>
</dbReference>
<feature type="coiled-coil region" evidence="9">
    <location>
        <begin position="413"/>
        <end position="496"/>
    </location>
</feature>
<dbReference type="SUPFAM" id="SSF57997">
    <property type="entry name" value="Tropomyosin"/>
    <property type="match status" value="1"/>
</dbReference>
<name>A0A6A6YFL4_9PEZI</name>
<dbReference type="GO" id="GO:0051276">
    <property type="term" value="P:chromosome organization"/>
    <property type="evidence" value="ECO:0007669"/>
    <property type="project" value="InterPro"/>
</dbReference>
<evidence type="ECO:0000256" key="8">
    <source>
        <dbReference type="PIRNR" id="PIRNR005719"/>
    </source>
</evidence>
<dbReference type="InterPro" id="IPR036277">
    <property type="entry name" value="SMC_hinge_sf"/>
</dbReference>
<dbReference type="InterPro" id="IPR041741">
    <property type="entry name" value="SMC3_ABC_euk"/>
</dbReference>
<dbReference type="InterPro" id="IPR024704">
    <property type="entry name" value="SMC"/>
</dbReference>
<comment type="similarity">
    <text evidence="2">Belongs to the SMC family. SMC3 subfamily.</text>
</comment>
<dbReference type="SUPFAM" id="SSF52540">
    <property type="entry name" value="P-loop containing nucleoside triphosphate hydrolases"/>
    <property type="match status" value="1"/>
</dbReference>
<dbReference type="OrthoDB" id="431497at2759"/>
<feature type="coiled-coil region" evidence="9">
    <location>
        <begin position="673"/>
        <end position="800"/>
    </location>
</feature>
<feature type="coiled-coil region" evidence="9">
    <location>
        <begin position="186"/>
        <end position="294"/>
    </location>
</feature>
<evidence type="ECO:0000313" key="13">
    <source>
        <dbReference type="Proteomes" id="UP000504636"/>
    </source>
</evidence>
<dbReference type="Proteomes" id="UP000504636">
    <property type="component" value="Unplaced"/>
</dbReference>
<dbReference type="GO" id="GO:0051301">
    <property type="term" value="P:cell division"/>
    <property type="evidence" value="ECO:0007669"/>
    <property type="project" value="UniProtKB-KW"/>
</dbReference>
<evidence type="ECO:0000256" key="4">
    <source>
        <dbReference type="ARBA" id="ARBA00022776"/>
    </source>
</evidence>
<dbReference type="GO" id="GO:0016887">
    <property type="term" value="F:ATP hydrolysis activity"/>
    <property type="evidence" value="ECO:0007669"/>
    <property type="project" value="InterPro"/>
</dbReference>
<evidence type="ECO:0000256" key="3">
    <source>
        <dbReference type="ARBA" id="ARBA00022618"/>
    </source>
</evidence>
<dbReference type="GeneID" id="54465354"/>
<keyword evidence="3" id="KW-0132">Cell division</keyword>
<reference evidence="14" key="3">
    <citation type="submission" date="2025-04" db="UniProtKB">
        <authorList>
            <consortium name="RefSeq"/>
        </authorList>
    </citation>
    <scope>IDENTIFICATION</scope>
    <source>
        <strain evidence="14">CBS 304.34</strain>
    </source>
</reference>
<evidence type="ECO:0000313" key="14">
    <source>
        <dbReference type="RefSeq" id="XP_033574353.1"/>
    </source>
</evidence>
<dbReference type="Gene3D" id="1.20.1060.20">
    <property type="match status" value="1"/>
</dbReference>
<evidence type="ECO:0000313" key="12">
    <source>
        <dbReference type="EMBL" id="KAF2807389.1"/>
    </source>
</evidence>
<protein>
    <recommendedName>
        <fullName evidence="8">Structural maintenance of chromosomes protein</fullName>
    </recommendedName>
</protein>
<accession>A0A6A6YFL4</accession>
<evidence type="ECO:0000259" key="11">
    <source>
        <dbReference type="SMART" id="SM00968"/>
    </source>
</evidence>
<dbReference type="CDD" id="cd03272">
    <property type="entry name" value="ABC_SMC3_euk"/>
    <property type="match status" value="1"/>
</dbReference>
<evidence type="ECO:0000256" key="7">
    <source>
        <dbReference type="ARBA" id="ARBA00023306"/>
    </source>
</evidence>
<dbReference type="AlphaFoldDB" id="A0A6A6YFL4"/>
<dbReference type="PANTHER" id="PTHR43977">
    <property type="entry name" value="STRUCTURAL MAINTENANCE OF CHROMOSOMES PROTEIN 3"/>
    <property type="match status" value="1"/>
</dbReference>
<comment type="subcellular location">
    <subcellularLocation>
        <location evidence="1 8">Nucleus</location>
    </subcellularLocation>
</comment>
<dbReference type="Pfam" id="PF06470">
    <property type="entry name" value="SMC_hinge"/>
    <property type="match status" value="1"/>
</dbReference>
<dbReference type="GO" id="GO:0005524">
    <property type="term" value="F:ATP binding"/>
    <property type="evidence" value="ECO:0007669"/>
    <property type="project" value="InterPro"/>
</dbReference>
<dbReference type="GO" id="GO:0005694">
    <property type="term" value="C:chromosome"/>
    <property type="evidence" value="ECO:0007669"/>
    <property type="project" value="InterPro"/>
</dbReference>
<evidence type="ECO:0000256" key="1">
    <source>
        <dbReference type="ARBA" id="ARBA00004123"/>
    </source>
</evidence>
<proteinExistence type="inferred from homology"/>
<dbReference type="GO" id="GO:0005634">
    <property type="term" value="C:nucleus"/>
    <property type="evidence" value="ECO:0007669"/>
    <property type="project" value="UniProtKB-SubCell"/>
</dbReference>
<reference evidence="12 14" key="1">
    <citation type="journal article" date="2020" name="Stud. Mycol.">
        <title>101 Dothideomycetes genomes: a test case for predicting lifestyles and emergence of pathogens.</title>
        <authorList>
            <person name="Haridas S."/>
            <person name="Albert R."/>
            <person name="Binder M."/>
            <person name="Bloem J."/>
            <person name="Labutti K."/>
            <person name="Salamov A."/>
            <person name="Andreopoulos B."/>
            <person name="Baker S."/>
            <person name="Barry K."/>
            <person name="Bills G."/>
            <person name="Bluhm B."/>
            <person name="Cannon C."/>
            <person name="Castanera R."/>
            <person name="Culley D."/>
            <person name="Daum C."/>
            <person name="Ezra D."/>
            <person name="Gonzalez J."/>
            <person name="Henrissat B."/>
            <person name="Kuo A."/>
            <person name="Liang C."/>
            <person name="Lipzen A."/>
            <person name="Lutzoni F."/>
            <person name="Magnuson J."/>
            <person name="Mondo S."/>
            <person name="Nolan M."/>
            <person name="Ohm R."/>
            <person name="Pangilinan J."/>
            <person name="Park H.-J."/>
            <person name="Ramirez L."/>
            <person name="Alfaro M."/>
            <person name="Sun H."/>
            <person name="Tritt A."/>
            <person name="Yoshinaga Y."/>
            <person name="Zwiers L.-H."/>
            <person name="Turgeon B."/>
            <person name="Goodwin S."/>
            <person name="Spatafora J."/>
            <person name="Crous P."/>
            <person name="Grigoriev I."/>
        </authorList>
    </citation>
    <scope>NUCLEOTIDE SEQUENCE</scope>
    <source>
        <strain evidence="12 14">CBS 304.34</strain>
    </source>
</reference>
<feature type="domain" description="SMC hinge" evidence="11">
    <location>
        <begin position="522"/>
        <end position="634"/>
    </location>
</feature>
<feature type="compositionally biased region" description="Basic and acidic residues" evidence="10">
    <location>
        <begin position="895"/>
        <end position="913"/>
    </location>
</feature>
<keyword evidence="7" id="KW-0131">Cell cycle</keyword>
<dbReference type="SMART" id="SM00968">
    <property type="entry name" value="SMC_hinge"/>
    <property type="match status" value="1"/>
</dbReference>
<dbReference type="PIRSF" id="PIRSF005719">
    <property type="entry name" value="SMC"/>
    <property type="match status" value="1"/>
</dbReference>
<sequence>MHIHQINIHGFKSYANQTHIEPFSPKHNVIVGRNGSGKSNFFSAIRFVLGDDYNHLSQKERSKLLHEGSGSAVMTAYVEIVFDNHDNRFPTDKEFLTLRRSIGNKKDEYSIDHKNATKKDVESMLEVAGFSRANPYYIVKQGMVTELTNKSDQARLELLKDVAGTKVYDERRRESLRIMQETDNKRSKIDELLDGIEGRLQELEQEKEALTVYQSRDRERRALEFTIHNRELNKNQEKLTALESSRQERRDLEEEHDAEYRQREEELDAIDMAIQEGRQRIELLNAEKLQYKSEWEEYMKEKGTLESDIAEIAEGQGAAQQAKVRHEADLRNLQLQIAKNEKDLATITPLYIAKKDEESIVAGWLNEAESQRDRLYDKQGRSARYKSKKERDDFLNAEINKVNMDLGRRKALKMETNESIAELESDIQKLESDIATRRAEIDNYGEHRMSLHTAYQNAKDKKDELQDQKKEIDREFHQVTKAADTSRNELKKAEDNLSRRMAFPQSRGMASVQRILQQGQIEGIHGMVADLFEVDNRYKTAVEVIAGMSLFDWVVDTDQVGAQVIDVLNRTKGGRAKFIALNRITPRNVNLPSASDAVRLMSKIRYDEEYEAVMQHVFGKTIVCPTIEIASQYARTHGVSAVTPEGHTAKRRGELTGGYIDTSKSRLDAVAAVAKWRKEYEAQESKRRDLQRKRDQMEQRITAAVSEEWKAANELRKTENSHGPAKQELRRLESTLQQTKDQLEDRKASIANHDTAVARLDEQLESYEAELQTEFKKALSKEEERQLESLLSTIPDLNRQFSALSAERYKLEGKKTALENQLRTSFYPQLDVLTSREESSQSGASSSTKLQEAQRDLKRALKKVKQVEAHQEETENAIREADEGIKSLEAQMAEKKEDLDRLRRQNKRDREQLAESAKNRKKLSENVKDLQRQIAQLGTLPDDAFEKYQRLNDEQILKRLKTANSELKKLKTVNKKAFEQYNNFTSQRKTLLERRKELDSSQKSIQDLIAVLDQRKDEAIERTFKQVAFEFNRVFEKLVPAGTGKLKIQRRADKEAAIARGEDDDGDVEMGGVDEAEQRRSEVASFVGVGISVSFNSKYDEQQKVAQLSGGQKTLCALALLFAIQLCDPAPFYLFDEIDANLDAQYRTAVAGMIHELANKESDAAPNGEASGSGNKNKGTGGQFICTTFRPEMIHVADKMYGVIYEKKNSRLTVQKREAALKFVDESQEAARVPAR</sequence>
<dbReference type="Pfam" id="PF02463">
    <property type="entry name" value="SMC_N"/>
    <property type="match status" value="1"/>
</dbReference>
<dbReference type="InterPro" id="IPR027417">
    <property type="entry name" value="P-loop_NTPase"/>
</dbReference>
<dbReference type="Gene3D" id="3.40.50.300">
    <property type="entry name" value="P-loop containing nucleotide triphosphate hydrolases"/>
    <property type="match status" value="2"/>
</dbReference>
<feature type="region of interest" description="Disordered" evidence="10">
    <location>
        <begin position="834"/>
        <end position="854"/>
    </location>
</feature>
<dbReference type="EMBL" id="MU003705">
    <property type="protein sequence ID" value="KAF2807389.1"/>
    <property type="molecule type" value="Genomic_DNA"/>
</dbReference>
<dbReference type="InterPro" id="IPR003395">
    <property type="entry name" value="RecF/RecN/SMC_N"/>
</dbReference>
<gene>
    <name evidence="12 14" type="ORF">BDZ99DRAFT_510286</name>
</gene>
<reference evidence="14" key="2">
    <citation type="submission" date="2020-04" db="EMBL/GenBank/DDBJ databases">
        <authorList>
            <consortium name="NCBI Genome Project"/>
        </authorList>
    </citation>
    <scope>NUCLEOTIDE SEQUENCE</scope>
    <source>
        <strain evidence="14">CBS 304.34</strain>
    </source>
</reference>